<name>A0ABY4WGQ3_9BACL</name>
<evidence type="ECO:0000313" key="1">
    <source>
        <dbReference type="EMBL" id="USG66262.1"/>
    </source>
</evidence>
<accession>A0ABY4WGQ3</accession>
<evidence type="ECO:0008006" key="3">
    <source>
        <dbReference type="Google" id="ProtNLM"/>
    </source>
</evidence>
<protein>
    <recommendedName>
        <fullName evidence="3">Copper amine oxidase</fullName>
    </recommendedName>
</protein>
<dbReference type="Proteomes" id="UP001056500">
    <property type="component" value="Chromosome"/>
</dbReference>
<keyword evidence="2" id="KW-1185">Reference proteome</keyword>
<organism evidence="1 2">
    <name type="scientific">Brevibacillus ruminantium</name>
    <dbReference type="NCBI Taxonomy" id="2950604"/>
    <lineage>
        <taxon>Bacteria</taxon>
        <taxon>Bacillati</taxon>
        <taxon>Bacillota</taxon>
        <taxon>Bacilli</taxon>
        <taxon>Bacillales</taxon>
        <taxon>Paenibacillaceae</taxon>
        <taxon>Brevibacillus</taxon>
    </lineage>
</organism>
<proteinExistence type="predicted"/>
<dbReference type="EMBL" id="CP098755">
    <property type="protein sequence ID" value="USG66262.1"/>
    <property type="molecule type" value="Genomic_DNA"/>
</dbReference>
<gene>
    <name evidence="1" type="ORF">NDK47_02695</name>
</gene>
<dbReference type="RefSeq" id="WP_251873378.1">
    <property type="nucleotide sequence ID" value="NZ_CP098755.1"/>
</dbReference>
<evidence type="ECO:0000313" key="2">
    <source>
        <dbReference type="Proteomes" id="UP001056500"/>
    </source>
</evidence>
<sequence>MKAWHRSFWAAVLGVLITTTSAWTGVPVRAEEKLQKPASIVRILPEQTILFSIQFMDGFRAKVTDNKTRKTTWVDLTPSREEYLLRGIYDAQGRLKKPTNGFAEQLVELIPYRAIDGSIHYVGRQIIWGINGENRIANATSVWSVKDQKAELVSLTVTSGDSDNMPSLDVFINNGFSMFTDITFVLDTKYADVTGDGIRDHVLLIGDKPGLYLGLPAENLHIVVLDGKTKQQTHASVGAMDKGVLPKLSIGPVNQDGGKNILVTIPTEHGNVYSAISWKDSHPVVLIDQAELNNPQAYKVVTDTHGVGFAVQKAVPAGE</sequence>
<reference evidence="1" key="1">
    <citation type="submission" date="2022-06" db="EMBL/GenBank/DDBJ databases">
        <title>Genome sequencing of Brevibacillus sp. BB3-R1.</title>
        <authorList>
            <person name="Heo J."/>
            <person name="Lee D."/>
            <person name="Won M."/>
            <person name="Han B.-H."/>
            <person name="Hong S.-B."/>
            <person name="Kwon S.-W."/>
        </authorList>
    </citation>
    <scope>NUCLEOTIDE SEQUENCE</scope>
    <source>
        <strain evidence="1">BB3-R1</strain>
    </source>
</reference>